<sequence length="606" mass="68155">MAENYTKKKARIMVYTRETDAAQYPAGLSRSIHLACSRDGKNYEALNNNYGILFAEAAVDDADIIHAKGVKNPRIFAMPEGGFGIVAVRVNEDGSADEDSKGSVLLWTTADFKEFKKIGFLPLHGDAYVERAQCRYDKNTAEYCILWQDDLGNSYQNEVKDICSLTGISPAHPGVYTEELPGQAPEGAERGNSVEISAQLCDETALYWNRLYSVKVQVPKRIWARTASEVENVRASVLYSDGSSVQKQVKWELDELDFQHQGTFRIRGTVQNEQYQFPLACGFGDPVIFPWEGRYYFIATNDNLNDVGFYVRESEDVAGLFREDTQQHLILGLDEERGFVQTFWAPEFHVIGGELYILFAISGKKWGPQCHLMKLKKGGSLIAPESWEEPVRIRKKDGSFLTEDGITLDMTYLKAGERSYVVWSYRRNIGTPYDTGSMLYIAEVDEKQPWQLSSEPVLLTRPLYGWENVNHTINNEGPYAFIADGKVYLTYSGGAADGYTYALGLLTADAKDDLLDISVWKKRCTPVLSYYSVEGIYGPGHNSFFTDAQGNLMIAYHAEDALEHHLRCDGIHRVHFNIHGEPVFDLSAKRDLDPALSQVETEVIVG</sequence>
<reference evidence="5 8" key="1">
    <citation type="submission" date="2018-08" db="EMBL/GenBank/DDBJ databases">
        <title>A genome reference for cultivated species of the human gut microbiota.</title>
        <authorList>
            <person name="Zou Y."/>
            <person name="Xue W."/>
            <person name="Luo G."/>
        </authorList>
    </citation>
    <scope>NUCLEOTIDE SEQUENCE [LARGE SCALE GENOMIC DNA]</scope>
    <source>
        <strain evidence="6 8">AF26-4BH</strain>
        <strain evidence="5">TF05-5AC</strain>
    </source>
</reference>
<evidence type="ECO:0000256" key="1">
    <source>
        <dbReference type="ARBA" id="ARBA00009865"/>
    </source>
</evidence>
<dbReference type="CDD" id="cd18818">
    <property type="entry name" value="GH43_GbtXyl43B-like"/>
    <property type="match status" value="1"/>
</dbReference>
<gene>
    <name evidence="6" type="ORF">DWY69_00100</name>
    <name evidence="5" type="ORF">DXC51_08250</name>
</gene>
<keyword evidence="2" id="KW-0732">Signal</keyword>
<dbReference type="EMBL" id="QVLV01000004">
    <property type="protein sequence ID" value="RGE62572.1"/>
    <property type="molecule type" value="Genomic_DNA"/>
</dbReference>
<keyword evidence="7" id="KW-1185">Reference proteome</keyword>
<dbReference type="GO" id="GO:0005975">
    <property type="term" value="P:carbohydrate metabolic process"/>
    <property type="evidence" value="ECO:0007669"/>
    <property type="project" value="InterPro"/>
</dbReference>
<comment type="similarity">
    <text evidence="1">Belongs to the glycosyl hydrolase 43 family.</text>
</comment>
<evidence type="ECO:0000313" key="6">
    <source>
        <dbReference type="EMBL" id="RGE74415.1"/>
    </source>
</evidence>
<dbReference type="AlphaFoldDB" id="A0A3E3I7Z7"/>
<dbReference type="Gene3D" id="2.115.10.20">
    <property type="entry name" value="Glycosyl hydrolase domain, family 43"/>
    <property type="match status" value="2"/>
</dbReference>
<evidence type="ECO:0000256" key="4">
    <source>
        <dbReference type="ARBA" id="ARBA00023295"/>
    </source>
</evidence>
<dbReference type="OrthoDB" id="273314at2"/>
<proteinExistence type="inferred from homology"/>
<evidence type="ECO:0000256" key="2">
    <source>
        <dbReference type="ARBA" id="ARBA00022729"/>
    </source>
</evidence>
<dbReference type="EMBL" id="QVLU01000001">
    <property type="protein sequence ID" value="RGE74415.1"/>
    <property type="molecule type" value="Genomic_DNA"/>
</dbReference>
<dbReference type="Proteomes" id="UP000260812">
    <property type="component" value="Unassembled WGS sequence"/>
</dbReference>
<evidence type="ECO:0000313" key="5">
    <source>
        <dbReference type="EMBL" id="RGE62572.1"/>
    </source>
</evidence>
<keyword evidence="3 5" id="KW-0378">Hydrolase</keyword>
<accession>A0A3E3I7Z7</accession>
<dbReference type="InterPro" id="IPR023296">
    <property type="entry name" value="Glyco_hydro_beta-prop_sf"/>
</dbReference>
<dbReference type="SUPFAM" id="SSF75005">
    <property type="entry name" value="Arabinanase/levansucrase/invertase"/>
    <property type="match status" value="1"/>
</dbReference>
<dbReference type="Pfam" id="PF04616">
    <property type="entry name" value="Glyco_hydro_43"/>
    <property type="match status" value="1"/>
</dbReference>
<dbReference type="PANTHER" id="PTHR43817">
    <property type="entry name" value="GLYCOSYL HYDROLASE"/>
    <property type="match status" value="1"/>
</dbReference>
<dbReference type="GO" id="GO:0004553">
    <property type="term" value="F:hydrolase activity, hydrolyzing O-glycosyl compounds"/>
    <property type="evidence" value="ECO:0007669"/>
    <property type="project" value="InterPro"/>
</dbReference>
<dbReference type="PANTHER" id="PTHR43817:SF1">
    <property type="entry name" value="HYDROLASE, FAMILY 43, PUTATIVE (AFU_ORTHOLOGUE AFUA_3G01660)-RELATED"/>
    <property type="match status" value="1"/>
</dbReference>
<dbReference type="GeneID" id="97986869"/>
<organism evidence="5 7">
    <name type="scientific">Eisenbergiella massiliensis</name>
    <dbReference type="NCBI Taxonomy" id="1720294"/>
    <lineage>
        <taxon>Bacteria</taxon>
        <taxon>Bacillati</taxon>
        <taxon>Bacillota</taxon>
        <taxon>Clostridia</taxon>
        <taxon>Lachnospirales</taxon>
        <taxon>Lachnospiraceae</taxon>
        <taxon>Eisenbergiella</taxon>
    </lineage>
</organism>
<dbReference type="InterPro" id="IPR006710">
    <property type="entry name" value="Glyco_hydro_43"/>
</dbReference>
<name>A0A3E3I7Z7_9FIRM</name>
<evidence type="ECO:0000313" key="7">
    <source>
        <dbReference type="Proteomes" id="UP000260812"/>
    </source>
</evidence>
<comment type="caution">
    <text evidence="5">The sequence shown here is derived from an EMBL/GenBank/DDBJ whole genome shotgun (WGS) entry which is preliminary data.</text>
</comment>
<evidence type="ECO:0000313" key="8">
    <source>
        <dbReference type="Proteomes" id="UP000261166"/>
    </source>
</evidence>
<keyword evidence="4" id="KW-0326">Glycosidase</keyword>
<evidence type="ECO:0000256" key="3">
    <source>
        <dbReference type="ARBA" id="ARBA00022801"/>
    </source>
</evidence>
<dbReference type="RefSeq" id="WP_025489342.1">
    <property type="nucleotide sequence ID" value="NZ_CALBAU010000110.1"/>
</dbReference>
<protein>
    <submittedName>
        <fullName evidence="5">Glycosyl hydrolase</fullName>
    </submittedName>
</protein>
<dbReference type="Proteomes" id="UP000261166">
    <property type="component" value="Unassembled WGS sequence"/>
</dbReference>